<dbReference type="AlphaFoldDB" id="A0A0R1PCM1"/>
<gene>
    <name evidence="1" type="ORF">FD27_GL001060</name>
</gene>
<protein>
    <submittedName>
        <fullName evidence="1">Uncharacterized protein</fullName>
    </submittedName>
</protein>
<evidence type="ECO:0000313" key="2">
    <source>
        <dbReference type="Proteomes" id="UP000051445"/>
    </source>
</evidence>
<dbReference type="PATRIC" id="fig|1423746.3.peg.1075"/>
<name>A0A0R1PCM1_9LACO</name>
<accession>A0A0R1PCM1</accession>
<dbReference type="RefSeq" id="WP_057751238.1">
    <property type="nucleotide sequence ID" value="NZ_AZER01000016.1"/>
</dbReference>
<organism evidence="1 2">
    <name type="scientific">Limosilactobacillus frumenti DSM 13145</name>
    <dbReference type="NCBI Taxonomy" id="1423746"/>
    <lineage>
        <taxon>Bacteria</taxon>
        <taxon>Bacillati</taxon>
        <taxon>Bacillota</taxon>
        <taxon>Bacilli</taxon>
        <taxon>Lactobacillales</taxon>
        <taxon>Lactobacillaceae</taxon>
        <taxon>Limosilactobacillus</taxon>
    </lineage>
</organism>
<proteinExistence type="predicted"/>
<evidence type="ECO:0000313" key="1">
    <source>
        <dbReference type="EMBL" id="KRL27306.1"/>
    </source>
</evidence>
<reference evidence="1 2" key="1">
    <citation type="journal article" date="2015" name="Genome Announc.">
        <title>Expanding the biotechnology potential of lactobacilli through comparative genomics of 213 strains and associated genera.</title>
        <authorList>
            <person name="Sun Z."/>
            <person name="Harris H.M."/>
            <person name="McCann A."/>
            <person name="Guo C."/>
            <person name="Argimon S."/>
            <person name="Zhang W."/>
            <person name="Yang X."/>
            <person name="Jeffery I.B."/>
            <person name="Cooney J.C."/>
            <person name="Kagawa T.F."/>
            <person name="Liu W."/>
            <person name="Song Y."/>
            <person name="Salvetti E."/>
            <person name="Wrobel A."/>
            <person name="Rasinkangas P."/>
            <person name="Parkhill J."/>
            <person name="Rea M.C."/>
            <person name="O'Sullivan O."/>
            <person name="Ritari J."/>
            <person name="Douillard F.P."/>
            <person name="Paul Ross R."/>
            <person name="Yang R."/>
            <person name="Briner A.E."/>
            <person name="Felis G.E."/>
            <person name="de Vos W.M."/>
            <person name="Barrangou R."/>
            <person name="Klaenhammer T.R."/>
            <person name="Caufield P.W."/>
            <person name="Cui Y."/>
            <person name="Zhang H."/>
            <person name="O'Toole P.W."/>
        </authorList>
    </citation>
    <scope>NUCLEOTIDE SEQUENCE [LARGE SCALE GENOMIC DNA]</scope>
    <source>
        <strain evidence="1 2">DSM 13145</strain>
    </source>
</reference>
<comment type="caution">
    <text evidence="1">The sequence shown here is derived from an EMBL/GenBank/DDBJ whole genome shotgun (WGS) entry which is preliminary data.</text>
</comment>
<keyword evidence="2" id="KW-1185">Reference proteome</keyword>
<dbReference type="EMBL" id="AZER01000016">
    <property type="protein sequence ID" value="KRL27306.1"/>
    <property type="molecule type" value="Genomic_DNA"/>
</dbReference>
<sequence>MFTTTQLAHDFSLEFDKKMDKMDIEGFCWEFGIPFETVKNENGLWIDEAMTFDNAGKLRQALATKFNK</sequence>
<dbReference type="Proteomes" id="UP000051445">
    <property type="component" value="Unassembled WGS sequence"/>
</dbReference>